<dbReference type="PRINTS" id="PR00987">
    <property type="entry name" value="TRNASYNTHGLU"/>
</dbReference>
<organism evidence="13 14">
    <name type="scientific">Anaplasma platys</name>
    <dbReference type="NCBI Taxonomy" id="949"/>
    <lineage>
        <taxon>Bacteria</taxon>
        <taxon>Pseudomonadati</taxon>
        <taxon>Pseudomonadota</taxon>
        <taxon>Alphaproteobacteria</taxon>
        <taxon>Rickettsiales</taxon>
        <taxon>Anaplasmataceae</taxon>
        <taxon>Anaplasma</taxon>
    </lineage>
</organism>
<evidence type="ECO:0000256" key="3">
    <source>
        <dbReference type="ARBA" id="ARBA00011245"/>
    </source>
</evidence>
<keyword evidence="10" id="KW-0862">Zinc</keyword>
<dbReference type="HAMAP" id="MF_00022">
    <property type="entry name" value="Glu_tRNA_synth_type1"/>
    <property type="match status" value="1"/>
</dbReference>
<dbReference type="AlphaFoldDB" id="A0A858PY01"/>
<comment type="catalytic activity">
    <reaction evidence="10">
        <text>tRNA(Glu) + L-glutamate + ATP = L-glutamyl-tRNA(Glu) + AMP + diphosphate</text>
        <dbReference type="Rhea" id="RHEA:23540"/>
        <dbReference type="Rhea" id="RHEA-COMP:9663"/>
        <dbReference type="Rhea" id="RHEA-COMP:9680"/>
        <dbReference type="ChEBI" id="CHEBI:29985"/>
        <dbReference type="ChEBI" id="CHEBI:30616"/>
        <dbReference type="ChEBI" id="CHEBI:33019"/>
        <dbReference type="ChEBI" id="CHEBI:78442"/>
        <dbReference type="ChEBI" id="CHEBI:78520"/>
        <dbReference type="ChEBI" id="CHEBI:456215"/>
        <dbReference type="EC" id="6.1.1.17"/>
    </reaction>
</comment>
<dbReference type="EC" id="6.1.1.17" evidence="10"/>
<evidence type="ECO:0000313" key="13">
    <source>
        <dbReference type="EMBL" id="QJC27450.1"/>
    </source>
</evidence>
<feature type="domain" description="Glutamyl/glutaminyl-tRNA synthetase class Ib catalytic" evidence="11">
    <location>
        <begin position="3"/>
        <end position="303"/>
    </location>
</feature>
<evidence type="ECO:0000256" key="4">
    <source>
        <dbReference type="ARBA" id="ARBA00022490"/>
    </source>
</evidence>
<dbReference type="RefSeq" id="WP_169193087.1">
    <property type="nucleotide sequence ID" value="NZ_CP046391.1"/>
</dbReference>
<feature type="short sequence motif" description="'KMSKS' region" evidence="10">
    <location>
        <begin position="237"/>
        <end position="241"/>
    </location>
</feature>
<feature type="binding site" evidence="10">
    <location>
        <position position="100"/>
    </location>
    <ligand>
        <name>Zn(2+)</name>
        <dbReference type="ChEBI" id="CHEBI:29105"/>
    </ligand>
</feature>
<dbReference type="InterPro" id="IPR020751">
    <property type="entry name" value="aa-tRNA-synth_I_codon-bd_sub2"/>
</dbReference>
<comment type="cofactor">
    <cofactor evidence="10">
        <name>Zn(2+)</name>
        <dbReference type="ChEBI" id="CHEBI:29105"/>
    </cofactor>
    <text evidence="10">Binds 1 zinc ion per subunit.</text>
</comment>
<accession>A0A858PY01</accession>
<dbReference type="InterPro" id="IPR033910">
    <property type="entry name" value="GluRS_core"/>
</dbReference>
<dbReference type="InterPro" id="IPR020058">
    <property type="entry name" value="Glu/Gln-tRNA-synth_Ib_cat-dom"/>
</dbReference>
<dbReference type="InterPro" id="IPR045462">
    <property type="entry name" value="aa-tRNA-synth_I_cd-bd"/>
</dbReference>
<keyword evidence="6 10" id="KW-0547">Nucleotide-binding</keyword>
<dbReference type="Pfam" id="PF00749">
    <property type="entry name" value="tRNA-synt_1c"/>
    <property type="match status" value="1"/>
</dbReference>
<dbReference type="EMBL" id="CP046391">
    <property type="protein sequence ID" value="QJC27450.1"/>
    <property type="molecule type" value="Genomic_DNA"/>
</dbReference>
<evidence type="ECO:0000256" key="10">
    <source>
        <dbReference type="HAMAP-Rule" id="MF_00022"/>
    </source>
</evidence>
<evidence type="ECO:0000256" key="9">
    <source>
        <dbReference type="ARBA" id="ARBA00023146"/>
    </source>
</evidence>
<feature type="binding site" evidence="10">
    <location>
        <position position="240"/>
    </location>
    <ligand>
        <name>ATP</name>
        <dbReference type="ChEBI" id="CHEBI:30616"/>
    </ligand>
</feature>
<evidence type="ECO:0000256" key="7">
    <source>
        <dbReference type="ARBA" id="ARBA00022840"/>
    </source>
</evidence>
<comment type="subcellular location">
    <subcellularLocation>
        <location evidence="1 10">Cytoplasm</location>
    </subcellularLocation>
</comment>
<sequence>MSVITRFAPSPTGSLHLGGARTALFNWLFAKNKGGKFLLRLEDTDRQRSSDIVAKSILDDLAWLGLGHDGEVVVQSLRTSRHNEVAQELILREKAYYCFCSEEEINYQREECEKKGIYYKHLCPWKDASGPKPESSSSVIRLKSPSESAVAFIDGIYGKISVANEQIDDMVIIRSDGTPTYQLAVVVDDHDMGITHIIRGSDHLNNTAKQIVLARALQWNSPEFYHMPLIHDENGAKLSKRNKAPGIHEYRELGFLPEAICNYLLRMGWSYQDKEIVSIEEAIELFSVKNIGVSCSCLDYKKLMFLNHHYLGKKSEQKAVEMLLPVLEEQLGYPVSGDKISLLHAGVKKLLERAKTLVDLARDAKFYVQSVPIDRDLEAQQVIAAKHNILPTIADSMSKVQPDDWKKDHLAAQIKELSSSRNIAASDIYHLLRALIVGRLQAPSISEIMEILGKEECLLRITHS</sequence>
<feature type="short sequence motif" description="'HIGH' region" evidence="10">
    <location>
        <begin position="9"/>
        <end position="19"/>
    </location>
</feature>
<dbReference type="GO" id="GO:0006424">
    <property type="term" value="P:glutamyl-tRNA aminoacylation"/>
    <property type="evidence" value="ECO:0007669"/>
    <property type="project" value="UniProtKB-UniRule"/>
</dbReference>
<evidence type="ECO:0000256" key="8">
    <source>
        <dbReference type="ARBA" id="ARBA00022917"/>
    </source>
</evidence>
<dbReference type="Proteomes" id="UP000500930">
    <property type="component" value="Chromosome"/>
</dbReference>
<dbReference type="InterPro" id="IPR014729">
    <property type="entry name" value="Rossmann-like_a/b/a_fold"/>
</dbReference>
<evidence type="ECO:0000256" key="6">
    <source>
        <dbReference type="ARBA" id="ARBA00022741"/>
    </source>
</evidence>
<keyword evidence="7 10" id="KW-0067">ATP-binding</keyword>
<evidence type="ECO:0000259" key="12">
    <source>
        <dbReference type="Pfam" id="PF19269"/>
    </source>
</evidence>
<dbReference type="InterPro" id="IPR000924">
    <property type="entry name" value="Glu/Gln-tRNA-synth"/>
</dbReference>
<keyword evidence="8 10" id="KW-0648">Protein biosynthesis</keyword>
<gene>
    <name evidence="13" type="primary">gluQ</name>
    <name evidence="10" type="synonym">gltX</name>
    <name evidence="13" type="ORF">ANPL_01730</name>
</gene>
<dbReference type="InterPro" id="IPR008925">
    <property type="entry name" value="aa_tRNA-synth_I_cd-bd_sf"/>
</dbReference>
<dbReference type="Gene3D" id="1.10.10.350">
    <property type="match status" value="1"/>
</dbReference>
<dbReference type="GO" id="GO:0005829">
    <property type="term" value="C:cytosol"/>
    <property type="evidence" value="ECO:0007669"/>
    <property type="project" value="TreeGrafter"/>
</dbReference>
<evidence type="ECO:0000259" key="11">
    <source>
        <dbReference type="Pfam" id="PF00749"/>
    </source>
</evidence>
<proteinExistence type="inferred from homology"/>
<dbReference type="PANTHER" id="PTHR43311">
    <property type="entry name" value="GLUTAMATE--TRNA LIGASE"/>
    <property type="match status" value="1"/>
</dbReference>
<dbReference type="Gene3D" id="3.40.50.620">
    <property type="entry name" value="HUPs"/>
    <property type="match status" value="1"/>
</dbReference>
<dbReference type="CDD" id="cd00808">
    <property type="entry name" value="GluRS_core"/>
    <property type="match status" value="1"/>
</dbReference>
<dbReference type="GO" id="GO:0005524">
    <property type="term" value="F:ATP binding"/>
    <property type="evidence" value="ECO:0007669"/>
    <property type="project" value="UniProtKB-UniRule"/>
</dbReference>
<evidence type="ECO:0000256" key="1">
    <source>
        <dbReference type="ARBA" id="ARBA00004496"/>
    </source>
</evidence>
<keyword evidence="9 10" id="KW-0030">Aminoacyl-tRNA synthetase</keyword>
<dbReference type="NCBIfam" id="TIGR00464">
    <property type="entry name" value="gltX_bact"/>
    <property type="match status" value="1"/>
</dbReference>
<feature type="binding site" evidence="10">
    <location>
        <position position="98"/>
    </location>
    <ligand>
        <name>Zn(2+)</name>
        <dbReference type="ChEBI" id="CHEBI:29105"/>
    </ligand>
</feature>
<dbReference type="SUPFAM" id="SSF52374">
    <property type="entry name" value="Nucleotidylyl transferase"/>
    <property type="match status" value="1"/>
</dbReference>
<dbReference type="PANTHER" id="PTHR43311:SF2">
    <property type="entry name" value="GLUTAMATE--TRNA LIGASE, MITOCHONDRIAL-RELATED"/>
    <property type="match status" value="1"/>
</dbReference>
<dbReference type="InterPro" id="IPR004527">
    <property type="entry name" value="Glu-tRNA-ligase_bac/mito"/>
</dbReference>
<dbReference type="GO" id="GO:0008270">
    <property type="term" value="F:zinc ion binding"/>
    <property type="evidence" value="ECO:0007669"/>
    <property type="project" value="UniProtKB-UniRule"/>
</dbReference>
<comment type="similarity">
    <text evidence="2 10">Belongs to the class-I aminoacyl-tRNA synthetase family. Glutamate--tRNA ligase type 1 subfamily.</text>
</comment>
<comment type="subunit">
    <text evidence="3 10">Monomer.</text>
</comment>
<name>A0A858PY01_9RICK</name>
<evidence type="ECO:0000256" key="5">
    <source>
        <dbReference type="ARBA" id="ARBA00022598"/>
    </source>
</evidence>
<dbReference type="PROSITE" id="PS00178">
    <property type="entry name" value="AA_TRNA_LIGASE_I"/>
    <property type="match status" value="1"/>
</dbReference>
<dbReference type="InterPro" id="IPR049940">
    <property type="entry name" value="GluQ/Sye"/>
</dbReference>
<dbReference type="InterPro" id="IPR001412">
    <property type="entry name" value="aa-tRNA-synth_I_CS"/>
</dbReference>
<reference evidence="13 14" key="1">
    <citation type="journal article" date="2020" name="Pathogens">
        <title>First Whole Genome Sequence of Anaplasma platys, an Obligate Intracellular Rickettsial Pathogen of Dogs.</title>
        <authorList>
            <person name="Llanes A."/>
            <person name="Rajeev S."/>
        </authorList>
    </citation>
    <scope>NUCLEOTIDE SEQUENCE [LARGE SCALE GENOMIC DNA]</scope>
    <source>
        <strain evidence="13 14">S3</strain>
    </source>
</reference>
<comment type="function">
    <text evidence="10">Catalyzes the attachment of glutamate to tRNA(Glu) in a two-step reaction: glutamate is first activated by ATP to form Glu-AMP and then transferred to the acceptor end of tRNA(Glu).</text>
</comment>
<keyword evidence="5 10" id="KW-0436">Ligase</keyword>
<dbReference type="GO" id="GO:0004818">
    <property type="term" value="F:glutamate-tRNA ligase activity"/>
    <property type="evidence" value="ECO:0007669"/>
    <property type="project" value="UniProtKB-UniRule"/>
</dbReference>
<keyword evidence="4 10" id="KW-0963">Cytoplasm</keyword>
<evidence type="ECO:0000313" key="14">
    <source>
        <dbReference type="Proteomes" id="UP000500930"/>
    </source>
</evidence>
<feature type="binding site" evidence="10">
    <location>
        <position position="123"/>
    </location>
    <ligand>
        <name>Zn(2+)</name>
        <dbReference type="ChEBI" id="CHEBI:29105"/>
    </ligand>
</feature>
<keyword evidence="10" id="KW-0479">Metal-binding</keyword>
<evidence type="ECO:0000256" key="2">
    <source>
        <dbReference type="ARBA" id="ARBA00007894"/>
    </source>
</evidence>
<dbReference type="Pfam" id="PF19269">
    <property type="entry name" value="Anticodon_2"/>
    <property type="match status" value="1"/>
</dbReference>
<feature type="domain" description="Aminoacyl-tRNA synthetase class I anticodon-binding" evidence="12">
    <location>
        <begin position="320"/>
        <end position="463"/>
    </location>
</feature>
<dbReference type="GO" id="GO:0000049">
    <property type="term" value="F:tRNA binding"/>
    <property type="evidence" value="ECO:0007669"/>
    <property type="project" value="InterPro"/>
</dbReference>
<feature type="binding site" evidence="10">
    <location>
        <position position="127"/>
    </location>
    <ligand>
        <name>Zn(2+)</name>
        <dbReference type="ChEBI" id="CHEBI:29105"/>
    </ligand>
</feature>
<dbReference type="SUPFAM" id="SSF48163">
    <property type="entry name" value="An anticodon-binding domain of class I aminoacyl-tRNA synthetases"/>
    <property type="match status" value="1"/>
</dbReference>
<dbReference type="FunFam" id="3.40.50.620:FF:000007">
    <property type="entry name" value="Glutamate--tRNA ligase"/>
    <property type="match status" value="1"/>
</dbReference>
<protein>
    <recommendedName>
        <fullName evidence="10">Glutamate--tRNA ligase</fullName>
        <ecNumber evidence="10">6.1.1.17</ecNumber>
    </recommendedName>
    <alternativeName>
        <fullName evidence="10">Glutamyl-tRNA synthetase</fullName>
        <shortName evidence="10">GluRS</shortName>
    </alternativeName>
</protein>
<dbReference type="KEGG" id="aplt:ANPL_01730"/>
<keyword evidence="14" id="KW-1185">Reference proteome</keyword>